<name>A0ABV3VSK9_9BACI</name>
<dbReference type="EMBL" id="JBFRHK010000001">
    <property type="protein sequence ID" value="MEX3743906.1"/>
    <property type="molecule type" value="Genomic_DNA"/>
</dbReference>
<proteinExistence type="predicted"/>
<organism evidence="1 2">
    <name type="scientific">Lysinibacillus xylanilyticus</name>
    <dbReference type="NCBI Taxonomy" id="582475"/>
    <lineage>
        <taxon>Bacteria</taxon>
        <taxon>Bacillati</taxon>
        <taxon>Bacillota</taxon>
        <taxon>Bacilli</taxon>
        <taxon>Bacillales</taxon>
        <taxon>Bacillaceae</taxon>
        <taxon>Lysinibacillus</taxon>
    </lineage>
</organism>
<gene>
    <name evidence="1" type="ORF">AB1300_02025</name>
</gene>
<keyword evidence="2" id="KW-1185">Reference proteome</keyword>
<dbReference type="RefSeq" id="WP_368634927.1">
    <property type="nucleotide sequence ID" value="NZ_JBFRHK010000001.1"/>
</dbReference>
<protein>
    <recommendedName>
        <fullName evidence="3">DUF4183 domain-containing protein</fullName>
    </recommendedName>
</protein>
<accession>A0ABV3VSK9</accession>
<reference evidence="1 2" key="1">
    <citation type="submission" date="2024-07" db="EMBL/GenBank/DDBJ databases">
        <title>Characterization of a bacterium isolated from hydrolysated instant sea cucumber by whole-genome sequencing and metabolomics.</title>
        <authorList>
            <person name="Luo X."/>
            <person name="Zhang Z."/>
            <person name="Zheng Z."/>
            <person name="Zhang W."/>
            <person name="Ming T."/>
            <person name="Jiao L."/>
            <person name="Su X."/>
            <person name="Kong F."/>
            <person name="Xu J."/>
        </authorList>
    </citation>
    <scope>NUCLEOTIDE SEQUENCE [LARGE SCALE GENOMIC DNA]</scope>
    <source>
        <strain evidence="1 2">XL-2024</strain>
    </source>
</reference>
<sequence length="141" mass="15610">MTEFDQKIVPLTVIELTSLPKLLTNVTLNNNNTDDRVWLTGTVQTIVGSLNPLPGFIRISLQIFRNDPTFTTTPIFRINDSVVDSGFANDNTTTFTFVDLSPPTGLNIYYLTGHILSQDPQSTQAFIEKIVFTGAEIKANS</sequence>
<evidence type="ECO:0000313" key="2">
    <source>
        <dbReference type="Proteomes" id="UP001558534"/>
    </source>
</evidence>
<dbReference type="Proteomes" id="UP001558534">
    <property type="component" value="Unassembled WGS sequence"/>
</dbReference>
<evidence type="ECO:0000313" key="1">
    <source>
        <dbReference type="EMBL" id="MEX3743906.1"/>
    </source>
</evidence>
<comment type="caution">
    <text evidence="1">The sequence shown here is derived from an EMBL/GenBank/DDBJ whole genome shotgun (WGS) entry which is preliminary data.</text>
</comment>
<evidence type="ECO:0008006" key="3">
    <source>
        <dbReference type="Google" id="ProtNLM"/>
    </source>
</evidence>